<feature type="transmembrane region" description="Helical" evidence="2">
    <location>
        <begin position="246"/>
        <end position="274"/>
    </location>
</feature>
<evidence type="ECO:0000256" key="1">
    <source>
        <dbReference type="SAM" id="MobiDB-lite"/>
    </source>
</evidence>
<keyword evidence="2" id="KW-0472">Membrane</keyword>
<dbReference type="InterPro" id="IPR009613">
    <property type="entry name" value="LMF"/>
</dbReference>
<feature type="domain" description="Lipase maturation factor 1/2 N-terminal" evidence="3">
    <location>
        <begin position="243"/>
        <end position="297"/>
    </location>
</feature>
<dbReference type="GO" id="GO:0051604">
    <property type="term" value="P:protein maturation"/>
    <property type="evidence" value="ECO:0007669"/>
    <property type="project" value="InterPro"/>
</dbReference>
<dbReference type="EMBL" id="JROU02000136">
    <property type="protein sequence ID" value="OEH80271.1"/>
    <property type="molecule type" value="Genomic_DNA"/>
</dbReference>
<evidence type="ECO:0000313" key="5">
    <source>
        <dbReference type="Proteomes" id="UP000095192"/>
    </source>
</evidence>
<reference evidence="4 5" key="1">
    <citation type="journal article" date="2016" name="BMC Genomics">
        <title>Comparative genomics reveals Cyclospora cayetanensis possesses coccidia-like metabolism and invasion components but unique surface antigens.</title>
        <authorList>
            <person name="Liu S."/>
            <person name="Wang L."/>
            <person name="Zheng H."/>
            <person name="Xu Z."/>
            <person name="Roellig D.M."/>
            <person name="Li N."/>
            <person name="Frace M.A."/>
            <person name="Tang K."/>
            <person name="Arrowood M.J."/>
            <person name="Moss D.M."/>
            <person name="Zhang L."/>
            <person name="Feng Y."/>
            <person name="Xiao L."/>
        </authorList>
    </citation>
    <scope>NUCLEOTIDE SEQUENCE [LARGE SCALE GENOMIC DNA]</scope>
    <source>
        <strain evidence="4 5">CHN_HEN01</strain>
    </source>
</reference>
<dbReference type="GO" id="GO:0005789">
    <property type="term" value="C:endoplasmic reticulum membrane"/>
    <property type="evidence" value="ECO:0007669"/>
    <property type="project" value="TreeGrafter"/>
</dbReference>
<dbReference type="VEuPathDB" id="ToxoDB:LOC34618203"/>
<evidence type="ECO:0000256" key="2">
    <source>
        <dbReference type="SAM" id="Phobius"/>
    </source>
</evidence>
<feature type="transmembrane region" description="Helical" evidence="2">
    <location>
        <begin position="71"/>
        <end position="93"/>
    </location>
</feature>
<dbReference type="Pfam" id="PF06762">
    <property type="entry name" value="LMF1"/>
    <property type="match status" value="1"/>
</dbReference>
<keyword evidence="2" id="KW-0812">Transmembrane</keyword>
<dbReference type="InParanoid" id="A0A1D3D9Z1"/>
<gene>
    <name evidence="4" type="ORF">cyc_01138</name>
</gene>
<keyword evidence="2" id="KW-1133">Transmembrane helix</keyword>
<dbReference type="Proteomes" id="UP000095192">
    <property type="component" value="Unassembled WGS sequence"/>
</dbReference>
<organism evidence="4 5">
    <name type="scientific">Cyclospora cayetanensis</name>
    <dbReference type="NCBI Taxonomy" id="88456"/>
    <lineage>
        <taxon>Eukaryota</taxon>
        <taxon>Sar</taxon>
        <taxon>Alveolata</taxon>
        <taxon>Apicomplexa</taxon>
        <taxon>Conoidasida</taxon>
        <taxon>Coccidia</taxon>
        <taxon>Eucoccidiorida</taxon>
        <taxon>Eimeriorina</taxon>
        <taxon>Eimeriidae</taxon>
        <taxon>Cyclospora</taxon>
    </lineage>
</organism>
<accession>A0A1D3D9Z1</accession>
<keyword evidence="5" id="KW-1185">Reference proteome</keyword>
<proteinExistence type="predicted"/>
<feature type="transmembrane region" description="Helical" evidence="2">
    <location>
        <begin position="40"/>
        <end position="59"/>
    </location>
</feature>
<sequence length="614" mass="67873">MRLRGSVATHSPEGRNTSAPVPQSEKRRTASSKCSGSEKLPSWLCTTLSYAVVLLHFGSSYMHMQRGTPHFATLHGVLIAVNAVYILAFRSFALQADGLLSPRKGLLPLDRQLQQLQLLQQLPASVPLSHFAWFGCMSACANICLSLVLPPSASRAVWESAGALWQFLLYLSFRYFAKEFMAFQCRSRSPVEGTHCPPLPLLDPASSFSRLFAKKLQAATVLLIEVRDEVGNVNPSRFSPLKMQGVVSFAIFGSSSLRVAASFLIAALALSVMLTGNVGFLPHLTVALCFSLMDDKILGVSAPQPLAQIYSAGCLSYFCRIWMRPGVAAPAWALQLCKELSLLCACNGYGLFSVVTTSRLELVIEELHQTADEKPQWLEITFPGEHGSLSNRGAISKSLSPLCPQAAPLPFLSFSDERNSTAASPQEGFARITVPHSRFQMLMAWRAAVRNIDSPPPWLWSGHFPRLDWRLWFVPLRLRCTLRGAVTGAPSSLSHAASQVYPAFWQSFIQQLCAREPAVLQLLGPQGEALKGLPPPMALKISLYDYRMVPPEGVPLYATFFPEGFSHLTTQEIVKLEKDLAQWTIGRWWMRRRHQEIEAHVVSEGCPPLDELVQ</sequence>
<dbReference type="AlphaFoldDB" id="A0A1D3D9Z1"/>
<evidence type="ECO:0000259" key="3">
    <source>
        <dbReference type="Pfam" id="PF06762"/>
    </source>
</evidence>
<name>A0A1D3D9Z1_9EIME</name>
<dbReference type="InterPro" id="IPR057434">
    <property type="entry name" value="LMF1/2_N"/>
</dbReference>
<feature type="region of interest" description="Disordered" evidence="1">
    <location>
        <begin position="1"/>
        <end position="39"/>
    </location>
</feature>
<dbReference type="PANTHER" id="PTHR14463:SF5">
    <property type="entry name" value="LIPASE MATURATION FACTOR 2"/>
    <property type="match status" value="1"/>
</dbReference>
<comment type="caution">
    <text evidence="4">The sequence shown here is derived from an EMBL/GenBank/DDBJ whole genome shotgun (WGS) entry which is preliminary data.</text>
</comment>
<dbReference type="PANTHER" id="PTHR14463">
    <property type="entry name" value="LIPASE MATURATION FACTOR"/>
    <property type="match status" value="1"/>
</dbReference>
<dbReference type="VEuPathDB" id="ToxoDB:cyc_01138"/>
<protein>
    <recommendedName>
        <fullName evidence="3">Lipase maturation factor 1/2 N-terminal domain-containing protein</fullName>
    </recommendedName>
</protein>
<evidence type="ECO:0000313" key="4">
    <source>
        <dbReference type="EMBL" id="OEH80271.1"/>
    </source>
</evidence>